<comment type="caution">
    <text evidence="2">The sequence shown here is derived from an EMBL/GenBank/DDBJ whole genome shotgun (WGS) entry which is preliminary data.</text>
</comment>
<gene>
    <name evidence="2" type="ORF">GL263_15370</name>
</gene>
<dbReference type="Proteomes" id="UP000766698">
    <property type="component" value="Unassembled WGS sequence"/>
</dbReference>
<dbReference type="Pfam" id="PF13560">
    <property type="entry name" value="HTH_31"/>
    <property type="match status" value="1"/>
</dbReference>
<dbReference type="PROSITE" id="PS50943">
    <property type="entry name" value="HTH_CROC1"/>
    <property type="match status" value="1"/>
</dbReference>
<dbReference type="Gene3D" id="1.10.260.40">
    <property type="entry name" value="lambda repressor-like DNA-binding domains"/>
    <property type="match status" value="1"/>
</dbReference>
<dbReference type="EMBL" id="WMLF01000212">
    <property type="protein sequence ID" value="MBB1244935.1"/>
    <property type="molecule type" value="Genomic_DNA"/>
</dbReference>
<dbReference type="SMART" id="SM00530">
    <property type="entry name" value="HTH_XRE"/>
    <property type="match status" value="1"/>
</dbReference>
<dbReference type="SUPFAM" id="SSF47413">
    <property type="entry name" value="lambda repressor-like DNA-binding domains"/>
    <property type="match status" value="1"/>
</dbReference>
<proteinExistence type="predicted"/>
<organism evidence="2 3">
    <name type="scientific">Streptomyces durbertensis</name>
    <dbReference type="NCBI Taxonomy" id="2448886"/>
    <lineage>
        <taxon>Bacteria</taxon>
        <taxon>Bacillati</taxon>
        <taxon>Actinomycetota</taxon>
        <taxon>Actinomycetes</taxon>
        <taxon>Kitasatosporales</taxon>
        <taxon>Streptomycetaceae</taxon>
        <taxon>Streptomyces</taxon>
    </lineage>
</organism>
<accession>A0ABR6EJ05</accession>
<protein>
    <submittedName>
        <fullName evidence="2">Helix-turn-helix transcriptional regulator</fullName>
    </submittedName>
</protein>
<sequence>MPIKRHRLIQRRHTVGLTQEALAERLGVDRSTIVRWESGRGGPQPWMRPRFAAALGINIEELQDLLAEATGDDTPRRQRREHALRHPSRIDLTTAAALRDDFTALASRYDHAPSTRLLAEAGQQLTEITSMASQAPAGRVQRDLRILQADASTLMGQLVWDASQRRDHATARTYYDQSVSVAQHLRDHVLEAHALLRTCYVALYGAQDPHSGLSLAHQAATSAKPVSHALTGIALLHVAEAHAMLGSSTDCEAALSQADRHLSKADSADAAAELLSPTQFGRLAGSCYLSLGQHHRARSYLEATAGQLQDRRKSRTIVLGNLTLACIRQREVDTAVAYLDQAINELEDTRGGGGMNIVFSAARELRPWRQQPDVADVHDRLLALMAAP</sequence>
<evidence type="ECO:0000259" key="1">
    <source>
        <dbReference type="PROSITE" id="PS50943"/>
    </source>
</evidence>
<evidence type="ECO:0000313" key="2">
    <source>
        <dbReference type="EMBL" id="MBB1244935.1"/>
    </source>
</evidence>
<evidence type="ECO:0000313" key="3">
    <source>
        <dbReference type="Proteomes" id="UP000766698"/>
    </source>
</evidence>
<dbReference type="Gene3D" id="1.25.40.10">
    <property type="entry name" value="Tetratricopeptide repeat domain"/>
    <property type="match status" value="1"/>
</dbReference>
<feature type="domain" description="HTH cro/C1-type" evidence="1">
    <location>
        <begin position="8"/>
        <end position="62"/>
    </location>
</feature>
<reference evidence="3" key="1">
    <citation type="journal article" date="2020" name="Syst. Appl. Microbiol.">
        <title>Streptomyces alkaliterrae sp. nov., isolated from an alkaline soil, and emended descriptions of Streptomyces alkaliphilus, Streptomyces calidiresistens and Streptomyces durbertensis.</title>
        <authorList>
            <person name="Swiecimska M."/>
            <person name="Golinska P."/>
            <person name="Nouioui I."/>
            <person name="Wypij M."/>
            <person name="Rai M."/>
            <person name="Sangal V."/>
            <person name="Goodfellow M."/>
        </authorList>
    </citation>
    <scope>NUCLEOTIDE SEQUENCE [LARGE SCALE GENOMIC DNA]</scope>
    <source>
        <strain evidence="3">DSM 104538</strain>
    </source>
</reference>
<name>A0ABR6EJ05_9ACTN</name>
<dbReference type="RefSeq" id="WP_182856274.1">
    <property type="nucleotide sequence ID" value="NZ_WMLF01000212.1"/>
</dbReference>
<dbReference type="InterPro" id="IPR001387">
    <property type="entry name" value="Cro/C1-type_HTH"/>
</dbReference>
<dbReference type="InterPro" id="IPR010982">
    <property type="entry name" value="Lambda_DNA-bd_dom_sf"/>
</dbReference>
<dbReference type="InterPro" id="IPR011990">
    <property type="entry name" value="TPR-like_helical_dom_sf"/>
</dbReference>
<dbReference type="CDD" id="cd00093">
    <property type="entry name" value="HTH_XRE"/>
    <property type="match status" value="1"/>
</dbReference>
<keyword evidence="3" id="KW-1185">Reference proteome</keyword>